<comment type="similarity">
    <text evidence="1">Belongs to the LysR transcriptional regulatory family.</text>
</comment>
<gene>
    <name evidence="6" type="ORF">ACFSTF_15075</name>
</gene>
<evidence type="ECO:0000313" key="7">
    <source>
        <dbReference type="Proteomes" id="UP001597458"/>
    </source>
</evidence>
<protein>
    <submittedName>
        <fullName evidence="6">LysR family transcriptional regulator</fullName>
    </submittedName>
</protein>
<dbReference type="PANTHER" id="PTHR30427">
    <property type="entry name" value="TRANSCRIPTIONAL ACTIVATOR PROTEIN LYSR"/>
    <property type="match status" value="1"/>
</dbReference>
<feature type="domain" description="HTH lysR-type" evidence="5">
    <location>
        <begin position="3"/>
        <end position="61"/>
    </location>
</feature>
<keyword evidence="4" id="KW-0804">Transcription</keyword>
<dbReference type="PROSITE" id="PS50931">
    <property type="entry name" value="HTH_LYSR"/>
    <property type="match status" value="1"/>
</dbReference>
<evidence type="ECO:0000256" key="4">
    <source>
        <dbReference type="ARBA" id="ARBA00023163"/>
    </source>
</evidence>
<dbReference type="SUPFAM" id="SSF53850">
    <property type="entry name" value="Periplasmic binding protein-like II"/>
    <property type="match status" value="1"/>
</dbReference>
<organism evidence="6 7">
    <name type="scientific">Terrilactibacillus laevilacticus</name>
    <dbReference type="NCBI Taxonomy" id="1380157"/>
    <lineage>
        <taxon>Bacteria</taxon>
        <taxon>Bacillati</taxon>
        <taxon>Bacillota</taxon>
        <taxon>Bacilli</taxon>
        <taxon>Bacillales</taxon>
        <taxon>Bacillaceae</taxon>
        <taxon>Terrilactibacillus</taxon>
    </lineage>
</organism>
<keyword evidence="2" id="KW-0805">Transcription regulation</keyword>
<keyword evidence="7" id="KW-1185">Reference proteome</keyword>
<dbReference type="InterPro" id="IPR000847">
    <property type="entry name" value="LysR_HTH_N"/>
</dbReference>
<dbReference type="SUPFAM" id="SSF46785">
    <property type="entry name" value="Winged helix' DNA-binding domain"/>
    <property type="match status" value="1"/>
</dbReference>
<proteinExistence type="inferred from homology"/>
<comment type="caution">
    <text evidence="6">The sequence shown here is derived from an EMBL/GenBank/DDBJ whole genome shotgun (WGS) entry which is preliminary data.</text>
</comment>
<dbReference type="InterPro" id="IPR036390">
    <property type="entry name" value="WH_DNA-bd_sf"/>
</dbReference>
<evidence type="ECO:0000313" key="6">
    <source>
        <dbReference type="EMBL" id="MFD2618611.1"/>
    </source>
</evidence>
<accession>A0ABW5PUJ5</accession>
<evidence type="ECO:0000259" key="5">
    <source>
        <dbReference type="PROSITE" id="PS50931"/>
    </source>
</evidence>
<dbReference type="PRINTS" id="PR00039">
    <property type="entry name" value="HTHLYSR"/>
</dbReference>
<reference evidence="7" key="1">
    <citation type="journal article" date="2019" name="Int. J. Syst. Evol. Microbiol.">
        <title>The Global Catalogue of Microorganisms (GCM) 10K type strain sequencing project: providing services to taxonomists for standard genome sequencing and annotation.</title>
        <authorList>
            <consortium name="The Broad Institute Genomics Platform"/>
            <consortium name="The Broad Institute Genome Sequencing Center for Infectious Disease"/>
            <person name="Wu L."/>
            <person name="Ma J."/>
        </authorList>
    </citation>
    <scope>NUCLEOTIDE SEQUENCE [LARGE SCALE GENOMIC DNA]</scope>
    <source>
        <strain evidence="7">TISTR 2241</strain>
    </source>
</reference>
<dbReference type="PANTHER" id="PTHR30427:SF1">
    <property type="entry name" value="TRANSCRIPTIONAL ACTIVATOR PROTEIN LYSR"/>
    <property type="match status" value="1"/>
</dbReference>
<dbReference type="RefSeq" id="WP_141191729.1">
    <property type="nucleotide sequence ID" value="NZ_JBHUMR010000023.1"/>
</dbReference>
<dbReference type="EMBL" id="JBHUMR010000023">
    <property type="protein sequence ID" value="MFD2618611.1"/>
    <property type="molecule type" value="Genomic_DNA"/>
</dbReference>
<evidence type="ECO:0000256" key="1">
    <source>
        <dbReference type="ARBA" id="ARBA00009437"/>
    </source>
</evidence>
<name>A0ABW5PUJ5_9BACI</name>
<dbReference type="Gene3D" id="1.10.10.10">
    <property type="entry name" value="Winged helix-like DNA-binding domain superfamily/Winged helix DNA-binding domain"/>
    <property type="match status" value="1"/>
</dbReference>
<evidence type="ECO:0000256" key="3">
    <source>
        <dbReference type="ARBA" id="ARBA00023125"/>
    </source>
</evidence>
<evidence type="ECO:0000256" key="2">
    <source>
        <dbReference type="ARBA" id="ARBA00023015"/>
    </source>
</evidence>
<keyword evidence="3" id="KW-0238">DNA-binding</keyword>
<dbReference type="Gene3D" id="3.40.190.290">
    <property type="match status" value="1"/>
</dbReference>
<sequence>MVMNMNNLYIFIKVAETMNITNASKELFISQPAVSKALKNLEDMLHVRLFIRDKKQGLMLTDVGKDILKLARQMQSIEDKIYQIADYENNLIGSTVKIGSVPTVTANILPKVLATFRLQYPHVQIKLVEGSSNQIKEWVEDRVVDMGIVAAPFDSFESEALYTDHIVAVVPEDHRLSEENKINLRENQHELIFCKSGQEITLDKLYEKSHCDLKNNLIVQNTETLVRMVENKLGIGIISIFSLASQPHNLVVKAIHPPIDVDVRMITHSFEETTPATKAFIKAMSQCTSEIFDSTATAQILSKIIYIKKTLALH</sequence>
<dbReference type="InterPro" id="IPR005119">
    <property type="entry name" value="LysR_subst-bd"/>
</dbReference>
<dbReference type="CDD" id="cd05466">
    <property type="entry name" value="PBP2_LTTR_substrate"/>
    <property type="match status" value="1"/>
</dbReference>
<dbReference type="Proteomes" id="UP001597458">
    <property type="component" value="Unassembled WGS sequence"/>
</dbReference>
<dbReference type="Pfam" id="PF03466">
    <property type="entry name" value="LysR_substrate"/>
    <property type="match status" value="1"/>
</dbReference>
<dbReference type="InterPro" id="IPR036388">
    <property type="entry name" value="WH-like_DNA-bd_sf"/>
</dbReference>
<dbReference type="Pfam" id="PF00126">
    <property type="entry name" value="HTH_1"/>
    <property type="match status" value="1"/>
</dbReference>